<reference evidence="5 6" key="2">
    <citation type="submission" date="2018-11" db="EMBL/GenBank/DDBJ databases">
        <authorList>
            <consortium name="Pathogen Informatics"/>
        </authorList>
    </citation>
    <scope>NUCLEOTIDE SEQUENCE [LARGE SCALE GENOMIC DNA]</scope>
</reference>
<evidence type="ECO:0000256" key="1">
    <source>
        <dbReference type="ARBA" id="ARBA00004496"/>
    </source>
</evidence>
<accession>A0A0R3T463</accession>
<gene>
    <name evidence="5" type="ORF">HNAJ_LOCUS1840</name>
</gene>
<dbReference type="PANTHER" id="PTHR13438">
    <property type="entry name" value="AMINOACYL TRNA SYNTHASE COMPLEX-INTERACTING MULTIFUNCTIONAL PROTEIN"/>
    <property type="match status" value="1"/>
</dbReference>
<keyword evidence="2" id="KW-0963">Cytoplasm</keyword>
<evidence type="ECO:0000259" key="4">
    <source>
        <dbReference type="Pfam" id="PF18569"/>
    </source>
</evidence>
<organism evidence="7">
    <name type="scientific">Rodentolepis nana</name>
    <name type="common">Dwarf tapeworm</name>
    <name type="synonym">Hymenolepis nana</name>
    <dbReference type="NCBI Taxonomy" id="102285"/>
    <lineage>
        <taxon>Eukaryota</taxon>
        <taxon>Metazoa</taxon>
        <taxon>Spiralia</taxon>
        <taxon>Lophotrochozoa</taxon>
        <taxon>Platyhelminthes</taxon>
        <taxon>Cestoda</taxon>
        <taxon>Eucestoda</taxon>
        <taxon>Cyclophyllidea</taxon>
        <taxon>Hymenolepididae</taxon>
        <taxon>Rodentolepis</taxon>
    </lineage>
</organism>
<evidence type="ECO:0000256" key="3">
    <source>
        <dbReference type="ARBA" id="ARBA00022917"/>
    </source>
</evidence>
<name>A0A0R3T463_RODNA</name>
<dbReference type="InterPro" id="IPR041503">
    <property type="entry name" value="AIMP2_thioredoxin"/>
</dbReference>
<dbReference type="GO" id="GO:0006412">
    <property type="term" value="P:translation"/>
    <property type="evidence" value="ECO:0007669"/>
    <property type="project" value="UniProtKB-KW"/>
</dbReference>
<evidence type="ECO:0000313" key="5">
    <source>
        <dbReference type="EMBL" id="VDN97699.1"/>
    </source>
</evidence>
<keyword evidence="3" id="KW-0648">Protein biosynthesis</keyword>
<dbReference type="WBParaSite" id="HNAJ_0000184101-mRNA-1">
    <property type="protein sequence ID" value="HNAJ_0000184101-mRNA-1"/>
    <property type="gene ID" value="HNAJ_0000184101"/>
</dbReference>
<dbReference type="GO" id="GO:0005737">
    <property type="term" value="C:cytoplasm"/>
    <property type="evidence" value="ECO:0007669"/>
    <property type="project" value="UniProtKB-SubCell"/>
</dbReference>
<evidence type="ECO:0000313" key="7">
    <source>
        <dbReference type="WBParaSite" id="HNAJ_0000184101-mRNA-1"/>
    </source>
</evidence>
<dbReference type="OrthoDB" id="6261826at2759"/>
<sequence length="391" mass="43774">MYKVDPIVTYKEEDFVHTERMYKLEPIFPRKVVVSSAKHENSLDKFIPKNSAAQSRLGQALEAMKSGKIDEATIHPQPEQQVHFESASQVESANEMLLDKYIVRKTAPVSKLGKHLHNASKKEDVDSTLLHRLHELERMIDAYLAPMPFDKSTITIPSTKSLASAAEKPPKPAHIDNKSQNQAIFTPATTLSPQSGPDFVDLAVHCDPSCPPFALLAYSQMLLFSGRGVSVQFYRHSTLTSIPEYLIPLEHFFTGKPRSSTSDFIISIIWRPCSFGCMAIGNPFKDLPLYGESIILMFLARLSPDFDKTFRNLSLVESALSCNDSKALVDCVNKIAKKGEERLSIDEIYLFLSSAKSRLSSVIQKSSKSWFDRCMLNDSLASTLKVIDLCH</sequence>
<feature type="domain" description="AIMP2 thioredoxin-like" evidence="4">
    <location>
        <begin position="200"/>
        <end position="275"/>
    </location>
</feature>
<dbReference type="InterPro" id="IPR042360">
    <property type="entry name" value="AIMP2"/>
</dbReference>
<evidence type="ECO:0000256" key="2">
    <source>
        <dbReference type="ARBA" id="ARBA00022490"/>
    </source>
</evidence>
<keyword evidence="6" id="KW-1185">Reference proteome</keyword>
<dbReference type="Pfam" id="PF18569">
    <property type="entry name" value="Thioredoxin_16"/>
    <property type="match status" value="1"/>
</dbReference>
<dbReference type="Proteomes" id="UP000278807">
    <property type="component" value="Unassembled WGS sequence"/>
</dbReference>
<dbReference type="GO" id="GO:0017101">
    <property type="term" value="C:aminoacyl-tRNA synthetase multienzyme complex"/>
    <property type="evidence" value="ECO:0007669"/>
    <property type="project" value="InterPro"/>
</dbReference>
<reference evidence="7" key="1">
    <citation type="submission" date="2017-02" db="UniProtKB">
        <authorList>
            <consortium name="WormBaseParasite"/>
        </authorList>
    </citation>
    <scope>IDENTIFICATION</scope>
</reference>
<dbReference type="Gene3D" id="1.20.1050.130">
    <property type="match status" value="1"/>
</dbReference>
<protein>
    <submittedName>
        <fullName evidence="7">Thioredoxin_16 domain-containing protein</fullName>
    </submittedName>
</protein>
<dbReference type="PANTHER" id="PTHR13438:SF2">
    <property type="entry name" value="AMINOACYL TRNA SYNTHASE COMPLEX-INTERACTING MULTIFUNCTIONAL PROTEIN 2"/>
    <property type="match status" value="1"/>
</dbReference>
<proteinExistence type="predicted"/>
<dbReference type="EMBL" id="UZAE01000786">
    <property type="protein sequence ID" value="VDN97699.1"/>
    <property type="molecule type" value="Genomic_DNA"/>
</dbReference>
<evidence type="ECO:0000313" key="6">
    <source>
        <dbReference type="Proteomes" id="UP000278807"/>
    </source>
</evidence>
<dbReference type="AlphaFoldDB" id="A0A0R3T463"/>
<comment type="subcellular location">
    <subcellularLocation>
        <location evidence="1">Cytoplasm</location>
    </subcellularLocation>
</comment>